<keyword evidence="1" id="KW-0378">Hydrolase</keyword>
<evidence type="ECO:0000313" key="3">
    <source>
        <dbReference type="EMBL" id="SJZ71462.1"/>
    </source>
</evidence>
<dbReference type="Pfam" id="PF13286">
    <property type="entry name" value="HD_assoc"/>
    <property type="match status" value="1"/>
</dbReference>
<dbReference type="SMART" id="SM00471">
    <property type="entry name" value="HDc"/>
    <property type="match status" value="1"/>
</dbReference>
<proteinExistence type="predicted"/>
<dbReference type="NCBIfam" id="TIGR01353">
    <property type="entry name" value="dGTP_triPase"/>
    <property type="match status" value="1"/>
</dbReference>
<dbReference type="GO" id="GO:0006203">
    <property type="term" value="P:dGTP catabolic process"/>
    <property type="evidence" value="ECO:0007669"/>
    <property type="project" value="TreeGrafter"/>
</dbReference>
<dbReference type="InterPro" id="IPR026875">
    <property type="entry name" value="PHydrolase_assoc_dom"/>
</dbReference>
<name>A0A1T4MWT1_PORCN</name>
<dbReference type="Proteomes" id="UP000189956">
    <property type="component" value="Unassembled WGS sequence"/>
</dbReference>
<evidence type="ECO:0000256" key="1">
    <source>
        <dbReference type="ARBA" id="ARBA00022801"/>
    </source>
</evidence>
<dbReference type="PANTHER" id="PTHR11373:SF32">
    <property type="entry name" value="DEOXYGUANOSINETRIPHOSPHATE TRIPHOSPHOHYDROLASE"/>
    <property type="match status" value="1"/>
</dbReference>
<dbReference type="InterPro" id="IPR023293">
    <property type="entry name" value="dGTP_triP_hydro_central_sf"/>
</dbReference>
<dbReference type="EMBL" id="FUWL01000016">
    <property type="protein sequence ID" value="SJZ71462.1"/>
    <property type="molecule type" value="Genomic_DNA"/>
</dbReference>
<evidence type="ECO:0000259" key="2">
    <source>
        <dbReference type="SMART" id="SM00471"/>
    </source>
</evidence>
<dbReference type="GO" id="GO:0008832">
    <property type="term" value="F:dGTPase activity"/>
    <property type="evidence" value="ECO:0007669"/>
    <property type="project" value="TreeGrafter"/>
</dbReference>
<dbReference type="AlphaFoldDB" id="A0A1T4MWT1"/>
<organism evidence="3 4">
    <name type="scientific">Porphyromonas cangingivalis</name>
    <dbReference type="NCBI Taxonomy" id="36874"/>
    <lineage>
        <taxon>Bacteria</taxon>
        <taxon>Pseudomonadati</taxon>
        <taxon>Bacteroidota</taxon>
        <taxon>Bacteroidia</taxon>
        <taxon>Bacteroidales</taxon>
        <taxon>Porphyromonadaceae</taxon>
        <taxon>Porphyromonas</taxon>
    </lineage>
</organism>
<feature type="domain" description="HD/PDEase" evidence="2">
    <location>
        <begin position="65"/>
        <end position="235"/>
    </location>
</feature>
<dbReference type="Gene3D" id="1.10.3550.10">
    <property type="entry name" value="eoxyguanosinetriphosphate triphosphohydrolase domain-like"/>
    <property type="match status" value="1"/>
</dbReference>
<dbReference type="InterPro" id="IPR003607">
    <property type="entry name" value="HD/PDEase_dom"/>
</dbReference>
<accession>A0A1T4MWT1</accession>
<sequence>MSHTDRGKMDWHRLISDRRFGLEDYEVKESTRTDFQRDYDRLIFSAPFRRLQNKTQVFPLPGKIFVHNRLTHSLEVSCIGRSLGTQVGRAVKERHPDLEADFSDFGAIVSAACLAHDMGNPPFGHAGERAITAYFTEGKGRKWEAQVRAEGCRWEDFAHFEGNANAIRLLTHAFEGRRAGGFVLTYSTLASIVKYPYTSKYNGHKFGFFETEEASYAKIADHLGLLRLSPEGELPVYARHPLVFLVEAADDICYQIMDIEDAFKLKILSYEETTELLLGFFDEERKASLSKMMERVQDTNERIAYLRSSAIGVLVDACVQCFLDHEDEILSGTFDSSLIKVLPKRPKEAYEACQKVAYGRIYNAKEVVDIELAGFRIFEYLLETVIEAQLQPDHAYSKLWFNRIPSQYELNRTTLYGKIQTALDYISGMTDVYALDVYRKFTGMSLPAV</sequence>
<gene>
    <name evidence="3" type="ORF">SAMN02745205_01699</name>
</gene>
<dbReference type="Gene3D" id="1.10.3410.10">
    <property type="entry name" value="putative deoxyguanosinetriphosphate triphosphohydrolase like domain"/>
    <property type="match status" value="1"/>
</dbReference>
<dbReference type="SUPFAM" id="SSF109604">
    <property type="entry name" value="HD-domain/PDEase-like"/>
    <property type="match status" value="1"/>
</dbReference>
<dbReference type="InterPro" id="IPR006674">
    <property type="entry name" value="HD_domain"/>
</dbReference>
<evidence type="ECO:0000313" key="4">
    <source>
        <dbReference type="Proteomes" id="UP000189956"/>
    </source>
</evidence>
<protein>
    <submittedName>
        <fullName evidence="3">dGTPase</fullName>
    </submittedName>
</protein>
<dbReference type="Gene3D" id="1.10.3210.10">
    <property type="entry name" value="Hypothetical protein af1432"/>
    <property type="match status" value="1"/>
</dbReference>
<dbReference type="InterPro" id="IPR050135">
    <property type="entry name" value="dGTPase-like"/>
</dbReference>
<dbReference type="InterPro" id="IPR006261">
    <property type="entry name" value="dGTPase"/>
</dbReference>
<dbReference type="Pfam" id="PF01966">
    <property type="entry name" value="HD"/>
    <property type="match status" value="1"/>
</dbReference>
<reference evidence="3 4" key="1">
    <citation type="submission" date="2017-02" db="EMBL/GenBank/DDBJ databases">
        <authorList>
            <person name="Peterson S.W."/>
        </authorList>
    </citation>
    <scope>NUCLEOTIDE SEQUENCE [LARGE SCALE GENOMIC DNA]</scope>
    <source>
        <strain evidence="3 4">ATCC 700135</strain>
    </source>
</reference>
<dbReference type="PANTHER" id="PTHR11373">
    <property type="entry name" value="DEOXYNUCLEOSIDE TRIPHOSPHATE TRIPHOSPHOHYDROLASE"/>
    <property type="match status" value="1"/>
</dbReference>
<dbReference type="InterPro" id="IPR027432">
    <property type="entry name" value="dGTP_triphosphohydrolase_C"/>
</dbReference>